<dbReference type="AlphaFoldDB" id="A0A915YB60"/>
<dbReference type="KEGG" id="aup:AsAng_0005470"/>
<protein>
    <submittedName>
        <fullName evidence="1">Uncharacterized protein</fullName>
    </submittedName>
</protein>
<evidence type="ECO:0000313" key="2">
    <source>
        <dbReference type="Proteomes" id="UP001060919"/>
    </source>
</evidence>
<gene>
    <name evidence="1" type="ORF">AsAng_0005470</name>
</gene>
<dbReference type="EMBL" id="AP026867">
    <property type="protein sequence ID" value="BDS09842.1"/>
    <property type="molecule type" value="Genomic_DNA"/>
</dbReference>
<dbReference type="Proteomes" id="UP001060919">
    <property type="component" value="Chromosome"/>
</dbReference>
<keyword evidence="2" id="KW-1185">Reference proteome</keyword>
<organism evidence="1 2">
    <name type="scientific">Aureispira anguillae</name>
    <dbReference type="NCBI Taxonomy" id="2864201"/>
    <lineage>
        <taxon>Bacteria</taxon>
        <taxon>Pseudomonadati</taxon>
        <taxon>Bacteroidota</taxon>
        <taxon>Saprospiria</taxon>
        <taxon>Saprospirales</taxon>
        <taxon>Saprospiraceae</taxon>
        <taxon>Aureispira</taxon>
    </lineage>
</organism>
<accession>A0A915YB60</accession>
<evidence type="ECO:0000313" key="1">
    <source>
        <dbReference type="EMBL" id="BDS09842.1"/>
    </source>
</evidence>
<proteinExistence type="predicted"/>
<sequence length="47" mass="5963">MNFIFELREFLERIKYSFFIDVDSLFLLQKYYRYLGIFLYLCSYGKR</sequence>
<name>A0A915YB60_9BACT</name>
<reference evidence="1" key="1">
    <citation type="submission" date="2022-09" db="EMBL/GenBank/DDBJ databases">
        <title>Aureispira anguillicida sp. nov., isolated from Leptocephalus of Japanese eel Anguilla japonica.</title>
        <authorList>
            <person name="Yuasa K."/>
            <person name="Mekata T."/>
            <person name="Ikunari K."/>
        </authorList>
    </citation>
    <scope>NUCLEOTIDE SEQUENCE</scope>
    <source>
        <strain evidence="1">EL160426</strain>
    </source>
</reference>